<feature type="region of interest" description="Disordered" evidence="1">
    <location>
        <begin position="55"/>
        <end position="92"/>
    </location>
</feature>
<organism evidence="2 3">
    <name type="scientific">Streptomyces thermospinosisporus</name>
    <dbReference type="NCBI Taxonomy" id="161482"/>
    <lineage>
        <taxon>Bacteria</taxon>
        <taxon>Bacillati</taxon>
        <taxon>Actinomycetota</taxon>
        <taxon>Actinomycetes</taxon>
        <taxon>Kitasatosporales</taxon>
        <taxon>Streptomycetaceae</taxon>
        <taxon>Streptomyces</taxon>
    </lineage>
</organism>
<protein>
    <submittedName>
        <fullName evidence="2">Uncharacterized protein</fullName>
    </submittedName>
</protein>
<proteinExistence type="predicted"/>
<comment type="caution">
    <text evidence="2">The sequence shown here is derived from an EMBL/GenBank/DDBJ whole genome shotgun (WGS) entry which is preliminary data.</text>
</comment>
<name>A0ABP4J9J3_9ACTN</name>
<feature type="region of interest" description="Disordered" evidence="1">
    <location>
        <begin position="117"/>
        <end position="140"/>
    </location>
</feature>
<dbReference type="InterPro" id="IPR046151">
    <property type="entry name" value="DUF6153"/>
</dbReference>
<evidence type="ECO:0000313" key="3">
    <source>
        <dbReference type="Proteomes" id="UP001500973"/>
    </source>
</evidence>
<accession>A0ABP4J9J3</accession>
<evidence type="ECO:0000256" key="1">
    <source>
        <dbReference type="SAM" id="MobiDB-lite"/>
    </source>
</evidence>
<sequence>MEAMATQSARAGAVRWARGVVIALCAALAVLVHHETAAIAVTSAPSTPHAGHVMPGMASSPADAKPMSSAAGHTDVPGASTSAHSSPDSACATAGMQHCTTASVEVVKLAVPPQGLAGQSANPYQARSGPVSAGTIGRAPPDLSVLSQLRI</sequence>
<gene>
    <name evidence="2" type="ORF">GCM10009601_04440</name>
</gene>
<feature type="compositionally biased region" description="Polar residues" evidence="1">
    <location>
        <begin position="79"/>
        <end position="88"/>
    </location>
</feature>
<keyword evidence="3" id="KW-1185">Reference proteome</keyword>
<dbReference type="EMBL" id="BAAAIZ010000005">
    <property type="protein sequence ID" value="GAA1415216.1"/>
    <property type="molecule type" value="Genomic_DNA"/>
</dbReference>
<dbReference type="Proteomes" id="UP001500973">
    <property type="component" value="Unassembled WGS sequence"/>
</dbReference>
<dbReference type="Pfam" id="PF19650">
    <property type="entry name" value="DUF6153"/>
    <property type="match status" value="1"/>
</dbReference>
<evidence type="ECO:0000313" key="2">
    <source>
        <dbReference type="EMBL" id="GAA1415216.1"/>
    </source>
</evidence>
<reference evidence="3" key="1">
    <citation type="journal article" date="2019" name="Int. J. Syst. Evol. Microbiol.">
        <title>The Global Catalogue of Microorganisms (GCM) 10K type strain sequencing project: providing services to taxonomists for standard genome sequencing and annotation.</title>
        <authorList>
            <consortium name="The Broad Institute Genomics Platform"/>
            <consortium name="The Broad Institute Genome Sequencing Center for Infectious Disease"/>
            <person name="Wu L."/>
            <person name="Ma J."/>
        </authorList>
    </citation>
    <scope>NUCLEOTIDE SEQUENCE [LARGE SCALE GENOMIC DNA]</scope>
    <source>
        <strain evidence="3">JCM 11756</strain>
    </source>
</reference>